<gene>
    <name evidence="2" type="ORF">IV57_GL002289</name>
</gene>
<dbReference type="InterPro" id="IPR000600">
    <property type="entry name" value="ROK"/>
</dbReference>
<dbReference type="PANTHER" id="PTHR18964">
    <property type="entry name" value="ROK (REPRESSOR, ORF, KINASE) FAMILY"/>
    <property type="match status" value="1"/>
</dbReference>
<keyword evidence="3" id="KW-1185">Reference proteome</keyword>
<sequence length="307" mass="33695">MKTYLAFDIGGTKLKYALINNQGQLLKEYSEPTIQDSKELFLKRFKEIVDKFKKQISGVGISVPGKINRRDQSISFGGSLPFLDGVSFSEILGDMPVSVENDAKAATLAELWQGTLKETNNAVMLVLGTAIGSGIVLNRELIYGSHEQAGEVSFMSYGKFGKDELMGGKCSAVGLIQNIAKHYGLSDINDGPAVFELIKEHDEYAWQQFEIFCNDIALMIHNMQTVLDVDSYVIGGGISRQNIVATEINSAFEKLRATNTFVDKTLTKPQIVGSTFHNEANLLGSIYKFEKNTIASKQLGTIGEVSI</sequence>
<dbReference type="GO" id="GO:0016301">
    <property type="term" value="F:kinase activity"/>
    <property type="evidence" value="ECO:0007669"/>
    <property type="project" value="UniProtKB-KW"/>
</dbReference>
<protein>
    <submittedName>
        <fullName evidence="2">Sugar kinase and transcription regulator</fullName>
    </submittedName>
</protein>
<name>A0A0R2LNQ6_9LACO</name>
<dbReference type="OrthoDB" id="9795247at2"/>
<proteinExistence type="inferred from homology"/>
<dbReference type="Proteomes" id="UP000051006">
    <property type="component" value="Unassembled WGS sequence"/>
</dbReference>
<dbReference type="STRING" id="993692.IV57_GL002289"/>
<organism evidence="2 3">
    <name type="scientific">Companilactobacillus kimchiensis</name>
    <dbReference type="NCBI Taxonomy" id="993692"/>
    <lineage>
        <taxon>Bacteria</taxon>
        <taxon>Bacillati</taxon>
        <taxon>Bacillota</taxon>
        <taxon>Bacilli</taxon>
        <taxon>Lactobacillales</taxon>
        <taxon>Lactobacillaceae</taxon>
        <taxon>Companilactobacillus</taxon>
    </lineage>
</organism>
<dbReference type="Pfam" id="PF00480">
    <property type="entry name" value="ROK"/>
    <property type="match status" value="1"/>
</dbReference>
<dbReference type="Gene3D" id="3.30.420.40">
    <property type="match status" value="2"/>
</dbReference>
<dbReference type="RefSeq" id="WP_057880402.1">
    <property type="nucleotide sequence ID" value="NZ_JQCF01000006.1"/>
</dbReference>
<dbReference type="AlphaFoldDB" id="A0A0R2LNQ6"/>
<comment type="similarity">
    <text evidence="1">Belongs to the ROK (NagC/XylR) family.</text>
</comment>
<keyword evidence="2" id="KW-0808">Transferase</keyword>
<evidence type="ECO:0000313" key="2">
    <source>
        <dbReference type="EMBL" id="KRN99956.1"/>
    </source>
</evidence>
<evidence type="ECO:0000256" key="1">
    <source>
        <dbReference type="ARBA" id="ARBA00006479"/>
    </source>
</evidence>
<dbReference type="PANTHER" id="PTHR18964:SF170">
    <property type="entry name" value="SUGAR KINASE"/>
    <property type="match status" value="1"/>
</dbReference>
<keyword evidence="2" id="KW-0418">Kinase</keyword>
<accession>A0A0R2LNQ6</accession>
<dbReference type="CDD" id="cd24152">
    <property type="entry name" value="ASKHA_NBD_ROK-like"/>
    <property type="match status" value="1"/>
</dbReference>
<evidence type="ECO:0000313" key="3">
    <source>
        <dbReference type="Proteomes" id="UP000051006"/>
    </source>
</evidence>
<comment type="caution">
    <text evidence="2">The sequence shown here is derived from an EMBL/GenBank/DDBJ whole genome shotgun (WGS) entry which is preliminary data.</text>
</comment>
<dbReference type="InterPro" id="IPR043129">
    <property type="entry name" value="ATPase_NBD"/>
</dbReference>
<dbReference type="PATRIC" id="fig|993692.3.peg.2329"/>
<dbReference type="EMBL" id="JQCF01000006">
    <property type="protein sequence ID" value="KRN99956.1"/>
    <property type="molecule type" value="Genomic_DNA"/>
</dbReference>
<reference evidence="2 3" key="1">
    <citation type="journal article" date="2015" name="Genome Announc.">
        <title>Expanding the biotechnology potential of lactobacilli through comparative genomics of 213 strains and associated genera.</title>
        <authorList>
            <person name="Sun Z."/>
            <person name="Harris H.M."/>
            <person name="McCann A."/>
            <person name="Guo C."/>
            <person name="Argimon S."/>
            <person name="Zhang W."/>
            <person name="Yang X."/>
            <person name="Jeffery I.B."/>
            <person name="Cooney J.C."/>
            <person name="Kagawa T.F."/>
            <person name="Liu W."/>
            <person name="Song Y."/>
            <person name="Salvetti E."/>
            <person name="Wrobel A."/>
            <person name="Rasinkangas P."/>
            <person name="Parkhill J."/>
            <person name="Rea M.C."/>
            <person name="O'Sullivan O."/>
            <person name="Ritari J."/>
            <person name="Douillard F.P."/>
            <person name="Paul Ross R."/>
            <person name="Yang R."/>
            <person name="Briner A.E."/>
            <person name="Felis G.E."/>
            <person name="de Vos W.M."/>
            <person name="Barrangou R."/>
            <person name="Klaenhammer T.R."/>
            <person name="Caufield P.W."/>
            <person name="Cui Y."/>
            <person name="Zhang H."/>
            <person name="O'Toole P.W."/>
        </authorList>
    </citation>
    <scope>NUCLEOTIDE SEQUENCE [LARGE SCALE GENOMIC DNA]</scope>
    <source>
        <strain evidence="2 3">DSM 24716</strain>
    </source>
</reference>
<dbReference type="SUPFAM" id="SSF53067">
    <property type="entry name" value="Actin-like ATPase domain"/>
    <property type="match status" value="1"/>
</dbReference>